<keyword evidence="1" id="KW-0175">Coiled coil</keyword>
<accession>A0A1C9I0W0</accession>
<feature type="coiled-coil region" evidence="1">
    <location>
        <begin position="20"/>
        <end position="50"/>
    </location>
</feature>
<dbReference type="EMBL" id="KX490270">
    <property type="protein sequence ID" value="AOO92634.1"/>
    <property type="molecule type" value="Genomic_DNA"/>
</dbReference>
<evidence type="ECO:0000313" key="2">
    <source>
        <dbReference type="EMBL" id="AOO92634.1"/>
    </source>
</evidence>
<organism evidence="2">
    <name type="scientific">Rhizobium leguminosarum bv. trifolii</name>
    <dbReference type="NCBI Taxonomy" id="386"/>
    <lineage>
        <taxon>Bacteria</taxon>
        <taxon>Pseudomonadati</taxon>
        <taxon>Pseudomonadota</taxon>
        <taxon>Alphaproteobacteria</taxon>
        <taxon>Hyphomicrobiales</taxon>
        <taxon>Rhizobiaceae</taxon>
        <taxon>Rhizobium/Agrobacterium group</taxon>
        <taxon>Rhizobium</taxon>
    </lineage>
</organism>
<proteinExistence type="predicted"/>
<name>A0A1C9I0W0_RHILT</name>
<evidence type="ECO:0008006" key="3">
    <source>
        <dbReference type="Google" id="ProtNLM"/>
    </source>
</evidence>
<reference evidence="2" key="1">
    <citation type="journal article" date="2015" name="BMC Genomics">
        <title>Transcriptome profiling of a Rhizobium leguminosarum bv. trifolii rosR mutant reveals the role of the transcriptional regulator RosR in motility, synthesis of cell-surface components, and other cellular processes.</title>
        <authorList>
            <person name="Rachwal K."/>
            <person name="Matczynska E."/>
            <person name="Janczarek M."/>
        </authorList>
    </citation>
    <scope>NUCLEOTIDE SEQUENCE</scope>
    <source>
        <strain evidence="2">Rt24.2</strain>
    </source>
</reference>
<sequence>MTSAVRTQFDAMLAAVNSAVTQLQSAVASLESLAARAEAAANRARSATSNAGGDGLATGGLVGRFAGGGRVSGPGTSTSDSIPARLSVGEFVIKARAVQKYGAELFALLNGGRLPADYFHGLKLAAGGLVSGLTSGMGMPRLVPAFAEGGPVAASGGRPINLTFDGQSYQMIAPEDVADRLAKHQGRQGLRKAGKKPSWR</sequence>
<reference evidence="2" key="2">
    <citation type="journal article" date="2016" name="Front. Microbiol.">
        <title>The Regulatory Protein RosR Affects Rhizobium leguminosarum bv. trifolii Protein Profiles, Cell Surface Properties, and Symbiosis with Clover.</title>
        <authorList>
            <person name="Rachwal K."/>
            <person name="Boguszewska A."/>
            <person name="Kopcinska J."/>
            <person name="Karas M."/>
            <person name="Tchorzewski M."/>
            <person name="Janczarek M."/>
        </authorList>
    </citation>
    <scope>NUCLEOTIDE SEQUENCE</scope>
    <source>
        <strain evidence="2">Rt24.2</strain>
    </source>
</reference>
<evidence type="ECO:0000256" key="1">
    <source>
        <dbReference type="SAM" id="Coils"/>
    </source>
</evidence>
<protein>
    <recommendedName>
        <fullName evidence="3">Phage tail tape measure protein</fullName>
    </recommendedName>
</protein>
<dbReference type="AlphaFoldDB" id="A0A1C9I0W0"/>